<comment type="caution">
    <text evidence="1">The sequence shown here is derived from an EMBL/GenBank/DDBJ whole genome shotgun (WGS) entry which is preliminary data.</text>
</comment>
<dbReference type="EMBL" id="FNBW01000003">
    <property type="protein sequence ID" value="SDF41112.1"/>
    <property type="molecule type" value="Genomic_DNA"/>
</dbReference>
<dbReference type="RefSeq" id="WP_093148944.1">
    <property type="nucleotide sequence ID" value="NZ_FNBW01000003.1"/>
</dbReference>
<gene>
    <name evidence="1" type="ORF">SAMN05660686_01223</name>
</gene>
<protein>
    <recommendedName>
        <fullName evidence="3">PAS domain-containing protein</fullName>
    </recommendedName>
</protein>
<name>A0A8G2BI93_9PROT</name>
<dbReference type="OrthoDB" id="9994527at2"/>
<accession>A0A8G2BI93</accession>
<reference evidence="1 2" key="1">
    <citation type="submission" date="2016-10" db="EMBL/GenBank/DDBJ databases">
        <authorList>
            <person name="Varghese N."/>
            <person name="Submissions S."/>
        </authorList>
    </citation>
    <scope>NUCLEOTIDE SEQUENCE [LARGE SCALE GENOMIC DNA]</scope>
    <source>
        <strain evidence="1 2">DSM 18839</strain>
    </source>
</reference>
<sequence>MTLGFGGSGEERWALAGPEWFDDLRRYWDDQRAGADLPDADELFLADLCEIMPSLLLAYLDPLRGSYRIEYAGAITRALLGGDLLGLYPEWAEPGTTLSWIGAGYAGAGRLIPPGIVQIRHGDLMATHLPYRNAMGKVGLILTALAQRPAPLADGRGATVLPFPGRRGRDKKG</sequence>
<proteinExistence type="predicted"/>
<keyword evidence="2" id="KW-1185">Reference proteome</keyword>
<dbReference type="Proteomes" id="UP000198615">
    <property type="component" value="Unassembled WGS sequence"/>
</dbReference>
<evidence type="ECO:0000313" key="1">
    <source>
        <dbReference type="EMBL" id="SDF41112.1"/>
    </source>
</evidence>
<organism evidence="1 2">
    <name type="scientific">Thalassobaculum litoreum DSM 18839</name>
    <dbReference type="NCBI Taxonomy" id="1123362"/>
    <lineage>
        <taxon>Bacteria</taxon>
        <taxon>Pseudomonadati</taxon>
        <taxon>Pseudomonadota</taxon>
        <taxon>Alphaproteobacteria</taxon>
        <taxon>Rhodospirillales</taxon>
        <taxon>Thalassobaculaceae</taxon>
        <taxon>Thalassobaculum</taxon>
    </lineage>
</organism>
<evidence type="ECO:0000313" key="2">
    <source>
        <dbReference type="Proteomes" id="UP000198615"/>
    </source>
</evidence>
<evidence type="ECO:0008006" key="3">
    <source>
        <dbReference type="Google" id="ProtNLM"/>
    </source>
</evidence>
<dbReference type="AlphaFoldDB" id="A0A8G2BI93"/>